<dbReference type="Pfam" id="PF01938">
    <property type="entry name" value="TRAM"/>
    <property type="match status" value="1"/>
</dbReference>
<dbReference type="OrthoDB" id="9804590at2"/>
<dbReference type="InterPro" id="IPR002792">
    <property type="entry name" value="TRAM_dom"/>
</dbReference>
<dbReference type="PROSITE" id="PS51687">
    <property type="entry name" value="SAM_MT_RNA_M5U"/>
    <property type="match status" value="1"/>
</dbReference>
<dbReference type="PROSITE" id="PS01230">
    <property type="entry name" value="TRMA_1"/>
    <property type="match status" value="1"/>
</dbReference>
<evidence type="ECO:0000256" key="1">
    <source>
        <dbReference type="ARBA" id="ARBA00022552"/>
    </source>
</evidence>
<comment type="function">
    <text evidence="7">Catalyzes the formation of 5-methyl-uridine at position 1939 (m5U1939) in 23S rRNA.</text>
</comment>
<dbReference type="InterPro" id="IPR030391">
    <property type="entry name" value="MeTrfase_TrmA_CS"/>
</dbReference>
<keyword evidence="5" id="KW-0411">Iron-sulfur</keyword>
<evidence type="ECO:0000256" key="3">
    <source>
        <dbReference type="ARBA" id="ARBA00022679"/>
    </source>
</evidence>
<name>A0A662ZFG4_9GAMM</name>
<dbReference type="SUPFAM" id="SSF50249">
    <property type="entry name" value="Nucleic acid-binding proteins"/>
    <property type="match status" value="1"/>
</dbReference>
<accession>A0A662ZFG4</accession>
<feature type="active site" description="Nucleophile" evidence="8">
    <location>
        <position position="402"/>
    </location>
</feature>
<comment type="catalytic activity">
    <reaction evidence="6">
        <text>uridine(1939) in 23S rRNA + S-adenosyl-L-methionine = 5-methyluridine(1939) in 23S rRNA + S-adenosyl-L-homocysteine + H(+)</text>
        <dbReference type="Rhea" id="RHEA:42908"/>
        <dbReference type="Rhea" id="RHEA-COMP:10278"/>
        <dbReference type="Rhea" id="RHEA-COMP:10279"/>
        <dbReference type="ChEBI" id="CHEBI:15378"/>
        <dbReference type="ChEBI" id="CHEBI:57856"/>
        <dbReference type="ChEBI" id="CHEBI:59789"/>
        <dbReference type="ChEBI" id="CHEBI:65315"/>
        <dbReference type="ChEBI" id="CHEBI:74447"/>
        <dbReference type="EC" id="2.1.1.190"/>
    </reaction>
</comment>
<dbReference type="Gene3D" id="3.40.50.150">
    <property type="entry name" value="Vaccinia Virus protein VP39"/>
    <property type="match status" value="1"/>
</dbReference>
<evidence type="ECO:0000259" key="10">
    <source>
        <dbReference type="PROSITE" id="PS50926"/>
    </source>
</evidence>
<evidence type="ECO:0000256" key="2">
    <source>
        <dbReference type="ARBA" id="ARBA00022603"/>
    </source>
</evidence>
<comment type="similarity">
    <text evidence="8">Belongs to the class I-like SAM-binding methyltransferase superfamily. RNA M5U methyltransferase family.</text>
</comment>
<keyword evidence="3 8" id="KW-0808">Transferase</keyword>
<evidence type="ECO:0000313" key="11">
    <source>
        <dbReference type="EMBL" id="SFP15959.1"/>
    </source>
</evidence>
<feature type="binding site" evidence="8">
    <location>
        <position position="375"/>
    </location>
    <ligand>
        <name>S-adenosyl-L-methionine</name>
        <dbReference type="ChEBI" id="CHEBI:59789"/>
    </ligand>
</feature>
<keyword evidence="12" id="KW-1185">Reference proteome</keyword>
<feature type="binding site" evidence="8">
    <location>
        <position position="277"/>
    </location>
    <ligand>
        <name>S-adenosyl-L-methionine</name>
        <dbReference type="ChEBI" id="CHEBI:59789"/>
    </ligand>
</feature>
<dbReference type="PANTHER" id="PTHR11061:SF30">
    <property type="entry name" value="TRNA (URACIL(54)-C(5))-METHYLTRANSFERASE"/>
    <property type="match status" value="1"/>
</dbReference>
<keyword evidence="5" id="KW-0479">Metal-binding</keyword>
<dbReference type="Gene3D" id="2.40.50.1070">
    <property type="match status" value="1"/>
</dbReference>
<evidence type="ECO:0000256" key="5">
    <source>
        <dbReference type="ARBA" id="ARBA00023014"/>
    </source>
</evidence>
<reference evidence="11 12" key="1">
    <citation type="submission" date="2016-10" db="EMBL/GenBank/DDBJ databases">
        <authorList>
            <person name="Varghese N."/>
            <person name="Submissions S."/>
        </authorList>
    </citation>
    <scope>NUCLEOTIDE SEQUENCE [LARGE SCALE GENOMIC DNA]</scope>
    <source>
        <strain evidence="11 12">DSM 1361</strain>
    </source>
</reference>
<keyword evidence="4 8" id="KW-0949">S-adenosyl-L-methionine</keyword>
<dbReference type="PROSITE" id="PS50926">
    <property type="entry name" value="TRAM"/>
    <property type="match status" value="1"/>
</dbReference>
<feature type="active site" evidence="9">
    <location>
        <position position="402"/>
    </location>
</feature>
<sequence length="449" mass="50369">MGEVLQLMVKDLTEEGEGIAYSPSGLKVFIRGAYPNEVVKAELYDVKEKYAQGRLQQVVEQTVPRCTPFCTNQCGSCSYTNIGYESEISFKEKKLLDLYENLPGNLFEKKMYQGFVGMDNPFRYRNKAIYAVEKINDEYQVGLYRRNSHDIISVNECAVEPEWINIARTSLRNTLNSESFRRETGEENDRTLRYVFFRGTDDGEKLAVLVVYRKFREVEILMNTLNSIGIRNVLVSVNDSSGNRILGDSMEVLSGSDCISAELLNLKFVVNPYSFLQINIEQTEKLYTLAVDLLEPETDDEILDLYCGIGTISLYLAGKCRMVYGVECVKEAIDNANSNAKANGISNVDFRVGLVEKVLPEIISEGHRLTKAVLDPARKGCAPGVFKALSSAGIDRIAYISCNPKTQCRDMAEASACGYKIDKLIAVDMFPHTLHVETVVLLSREKQNG</sequence>
<feature type="binding site" evidence="8">
    <location>
        <position position="327"/>
    </location>
    <ligand>
        <name>S-adenosyl-L-methionine</name>
        <dbReference type="ChEBI" id="CHEBI:59789"/>
    </ligand>
</feature>
<evidence type="ECO:0000256" key="8">
    <source>
        <dbReference type="PROSITE-ProRule" id="PRU01024"/>
    </source>
</evidence>
<dbReference type="GO" id="GO:0070041">
    <property type="term" value="F:rRNA (uridine-C5-)-methyltransferase activity"/>
    <property type="evidence" value="ECO:0007669"/>
    <property type="project" value="TreeGrafter"/>
</dbReference>
<evidence type="ECO:0000256" key="9">
    <source>
        <dbReference type="PROSITE-ProRule" id="PRU10015"/>
    </source>
</evidence>
<protein>
    <submittedName>
        <fullName evidence="11">23S rRNA (Uracil1939-C5)-methyltransferase</fullName>
    </submittedName>
</protein>
<dbReference type="InterPro" id="IPR029063">
    <property type="entry name" value="SAM-dependent_MTases_sf"/>
</dbReference>
<dbReference type="NCBIfam" id="TIGR00479">
    <property type="entry name" value="rumA"/>
    <property type="match status" value="1"/>
</dbReference>
<dbReference type="GO" id="GO:0051536">
    <property type="term" value="F:iron-sulfur cluster binding"/>
    <property type="evidence" value="ECO:0007669"/>
    <property type="project" value="UniProtKB-KW"/>
</dbReference>
<dbReference type="RefSeq" id="WP_093140795.1">
    <property type="nucleotide sequence ID" value="NZ_FOXF01000006.1"/>
</dbReference>
<evidence type="ECO:0000256" key="6">
    <source>
        <dbReference type="ARBA" id="ARBA00052756"/>
    </source>
</evidence>
<evidence type="ECO:0000256" key="4">
    <source>
        <dbReference type="ARBA" id="ARBA00022691"/>
    </source>
</evidence>
<feature type="binding site" evidence="8">
    <location>
        <position position="306"/>
    </location>
    <ligand>
        <name>S-adenosyl-L-methionine</name>
        <dbReference type="ChEBI" id="CHEBI:59789"/>
    </ligand>
</feature>
<dbReference type="InterPro" id="IPR030390">
    <property type="entry name" value="MeTrfase_TrmA_AS"/>
</dbReference>
<evidence type="ECO:0000256" key="7">
    <source>
        <dbReference type="ARBA" id="ARBA00059995"/>
    </source>
</evidence>
<dbReference type="CDD" id="cd02440">
    <property type="entry name" value="AdoMet_MTases"/>
    <property type="match status" value="1"/>
</dbReference>
<gene>
    <name evidence="11" type="ORF">SAMN02910344_00600</name>
</gene>
<keyword evidence="1" id="KW-0698">rRNA processing</keyword>
<keyword evidence="2 8" id="KW-0489">Methyltransferase</keyword>
<evidence type="ECO:0000313" key="12">
    <source>
        <dbReference type="Proteomes" id="UP000243745"/>
    </source>
</evidence>
<organism evidence="11 12">
    <name type="scientific">Ruminobacter amylophilus</name>
    <dbReference type="NCBI Taxonomy" id="867"/>
    <lineage>
        <taxon>Bacteria</taxon>
        <taxon>Pseudomonadati</taxon>
        <taxon>Pseudomonadota</taxon>
        <taxon>Gammaproteobacteria</taxon>
        <taxon>Aeromonadales</taxon>
        <taxon>Succinivibrionaceae</taxon>
        <taxon>Ruminobacter</taxon>
    </lineage>
</organism>
<dbReference type="PROSITE" id="PS01231">
    <property type="entry name" value="TRMA_2"/>
    <property type="match status" value="1"/>
</dbReference>
<feature type="domain" description="TRAM" evidence="10">
    <location>
        <begin position="1"/>
        <end position="57"/>
    </location>
</feature>
<dbReference type="EMBL" id="FOXF01000006">
    <property type="protein sequence ID" value="SFP15959.1"/>
    <property type="molecule type" value="Genomic_DNA"/>
</dbReference>
<dbReference type="FunFam" id="3.40.50.150:FF:000009">
    <property type="entry name" value="23S rRNA (Uracil(1939)-C(5))-methyltransferase RlmD"/>
    <property type="match status" value="1"/>
</dbReference>
<dbReference type="SUPFAM" id="SSF53335">
    <property type="entry name" value="S-adenosyl-L-methionine-dependent methyltransferases"/>
    <property type="match status" value="1"/>
</dbReference>
<dbReference type="AlphaFoldDB" id="A0A662ZFG4"/>
<dbReference type="Gene3D" id="2.40.50.140">
    <property type="entry name" value="Nucleic acid-binding proteins"/>
    <property type="match status" value="1"/>
</dbReference>
<dbReference type="PANTHER" id="PTHR11061">
    <property type="entry name" value="RNA M5U METHYLTRANSFERASE"/>
    <property type="match status" value="1"/>
</dbReference>
<dbReference type="Proteomes" id="UP000243745">
    <property type="component" value="Unassembled WGS sequence"/>
</dbReference>
<proteinExistence type="inferred from homology"/>
<dbReference type="Pfam" id="PF05958">
    <property type="entry name" value="tRNA_U5-meth_tr"/>
    <property type="match status" value="1"/>
</dbReference>
<dbReference type="InterPro" id="IPR012340">
    <property type="entry name" value="NA-bd_OB-fold"/>
</dbReference>
<keyword evidence="5" id="KW-0408">Iron</keyword>
<dbReference type="InterPro" id="IPR010280">
    <property type="entry name" value="U5_MeTrfase_fam"/>
</dbReference>
<dbReference type="GO" id="GO:0070475">
    <property type="term" value="P:rRNA base methylation"/>
    <property type="evidence" value="ECO:0007669"/>
    <property type="project" value="TreeGrafter"/>
</dbReference>